<comment type="caution">
    <text evidence="2">The sequence shown here is derived from an EMBL/GenBank/DDBJ whole genome shotgun (WGS) entry which is preliminary data.</text>
</comment>
<gene>
    <name evidence="2" type="ORF">BCR44DRAFT_1243926</name>
</gene>
<dbReference type="Proteomes" id="UP000193411">
    <property type="component" value="Unassembled WGS sequence"/>
</dbReference>
<evidence type="ECO:0000256" key="1">
    <source>
        <dbReference type="SAM" id="MobiDB-lite"/>
    </source>
</evidence>
<dbReference type="EMBL" id="MCFL01000049">
    <property type="protein sequence ID" value="ORZ32226.1"/>
    <property type="molecule type" value="Genomic_DNA"/>
</dbReference>
<feature type="region of interest" description="Disordered" evidence="1">
    <location>
        <begin position="1"/>
        <end position="25"/>
    </location>
</feature>
<keyword evidence="3" id="KW-1185">Reference proteome</keyword>
<evidence type="ECO:0000313" key="2">
    <source>
        <dbReference type="EMBL" id="ORZ32226.1"/>
    </source>
</evidence>
<organism evidence="2 3">
    <name type="scientific">Catenaria anguillulae PL171</name>
    <dbReference type="NCBI Taxonomy" id="765915"/>
    <lineage>
        <taxon>Eukaryota</taxon>
        <taxon>Fungi</taxon>
        <taxon>Fungi incertae sedis</taxon>
        <taxon>Blastocladiomycota</taxon>
        <taxon>Blastocladiomycetes</taxon>
        <taxon>Blastocladiales</taxon>
        <taxon>Catenariaceae</taxon>
        <taxon>Catenaria</taxon>
    </lineage>
</organism>
<reference evidence="2 3" key="1">
    <citation type="submission" date="2016-07" db="EMBL/GenBank/DDBJ databases">
        <title>Pervasive Adenine N6-methylation of Active Genes in Fungi.</title>
        <authorList>
            <consortium name="DOE Joint Genome Institute"/>
            <person name="Mondo S.J."/>
            <person name="Dannebaum R.O."/>
            <person name="Kuo R.C."/>
            <person name="Labutti K."/>
            <person name="Haridas S."/>
            <person name="Kuo A."/>
            <person name="Salamov A."/>
            <person name="Ahrendt S.R."/>
            <person name="Lipzen A."/>
            <person name="Sullivan W."/>
            <person name="Andreopoulos W.B."/>
            <person name="Clum A."/>
            <person name="Lindquist E."/>
            <person name="Daum C."/>
            <person name="Ramamoorthy G.K."/>
            <person name="Gryganskyi A."/>
            <person name="Culley D."/>
            <person name="Magnuson J.K."/>
            <person name="James T.Y."/>
            <person name="O'Malley M.A."/>
            <person name="Stajich J.E."/>
            <person name="Spatafora J.W."/>
            <person name="Visel A."/>
            <person name="Grigoriev I.V."/>
        </authorList>
    </citation>
    <scope>NUCLEOTIDE SEQUENCE [LARGE SCALE GENOMIC DNA]</scope>
    <source>
        <strain evidence="2 3">PL171</strain>
    </source>
</reference>
<accession>A0A1Y2HCC9</accession>
<evidence type="ECO:0000313" key="3">
    <source>
        <dbReference type="Proteomes" id="UP000193411"/>
    </source>
</evidence>
<sequence length="283" mass="31298">MTSGSTSPPPFLANRRATYSGPGHHVSRIQERARHCSSRRPACRGQAGMDLPCCIYRPRSMLWGQLTVVLHSGTATQCPRIIHGFEPIRSHGRHGNGARLAQLHNKRVQASAGLDPDPMVLNGSAAGRIAVHGCHWRRFCQFVSPFTLHNGMLCLPSRLDDGTAFPEWRALRPCGVCVTKQLQQSSRMAFSSFRTRCTWSCQSQFASSTRPSPSLSSITNSSCLASPLLLSIKSPHSISCTCRPTMLGRLYFTRHSPTITFERRVESTHLHDMPSLHSDLSPL</sequence>
<protein>
    <submittedName>
        <fullName evidence="2">Uncharacterized protein</fullName>
    </submittedName>
</protein>
<proteinExistence type="predicted"/>
<name>A0A1Y2HCC9_9FUNG</name>
<dbReference type="AlphaFoldDB" id="A0A1Y2HCC9"/>